<name>A0A9P4NJ07_9PEZI</name>
<proteinExistence type="predicted"/>
<feature type="compositionally biased region" description="Polar residues" evidence="1">
    <location>
        <begin position="204"/>
        <end position="216"/>
    </location>
</feature>
<evidence type="ECO:0000256" key="1">
    <source>
        <dbReference type="SAM" id="MobiDB-lite"/>
    </source>
</evidence>
<comment type="caution">
    <text evidence="2">The sequence shown here is derived from an EMBL/GenBank/DDBJ whole genome shotgun (WGS) entry which is preliminary data.</text>
</comment>
<feature type="region of interest" description="Disordered" evidence="1">
    <location>
        <begin position="161"/>
        <end position="298"/>
    </location>
</feature>
<feature type="compositionally biased region" description="Polar residues" evidence="1">
    <location>
        <begin position="161"/>
        <end position="182"/>
    </location>
</feature>
<evidence type="ECO:0008006" key="4">
    <source>
        <dbReference type="Google" id="ProtNLM"/>
    </source>
</evidence>
<evidence type="ECO:0000313" key="3">
    <source>
        <dbReference type="Proteomes" id="UP000800235"/>
    </source>
</evidence>
<dbReference type="Proteomes" id="UP000800235">
    <property type="component" value="Unassembled WGS sequence"/>
</dbReference>
<dbReference type="Gene3D" id="3.30.160.60">
    <property type="entry name" value="Classic Zinc Finger"/>
    <property type="match status" value="1"/>
</dbReference>
<reference evidence="2" key="1">
    <citation type="journal article" date="2020" name="Stud. Mycol.">
        <title>101 Dothideomycetes genomes: a test case for predicting lifestyles and emergence of pathogens.</title>
        <authorList>
            <person name="Haridas S."/>
            <person name="Albert R."/>
            <person name="Binder M."/>
            <person name="Bloem J."/>
            <person name="Labutti K."/>
            <person name="Salamov A."/>
            <person name="Andreopoulos B."/>
            <person name="Baker S."/>
            <person name="Barry K."/>
            <person name="Bills G."/>
            <person name="Bluhm B."/>
            <person name="Cannon C."/>
            <person name="Castanera R."/>
            <person name="Culley D."/>
            <person name="Daum C."/>
            <person name="Ezra D."/>
            <person name="Gonzalez J."/>
            <person name="Henrissat B."/>
            <person name="Kuo A."/>
            <person name="Liang C."/>
            <person name="Lipzen A."/>
            <person name="Lutzoni F."/>
            <person name="Magnuson J."/>
            <person name="Mondo S."/>
            <person name="Nolan M."/>
            <person name="Ohm R."/>
            <person name="Pangilinan J."/>
            <person name="Park H.-J."/>
            <person name="Ramirez L."/>
            <person name="Alfaro M."/>
            <person name="Sun H."/>
            <person name="Tritt A."/>
            <person name="Yoshinaga Y."/>
            <person name="Zwiers L.-H."/>
            <person name="Turgeon B."/>
            <person name="Goodwin S."/>
            <person name="Spatafora J."/>
            <person name="Crous P."/>
            <person name="Grigoriev I."/>
        </authorList>
    </citation>
    <scope>NUCLEOTIDE SEQUENCE</scope>
    <source>
        <strain evidence="2">CBS 130266</strain>
    </source>
</reference>
<dbReference type="EMBL" id="MU007085">
    <property type="protein sequence ID" value="KAF2423090.1"/>
    <property type="molecule type" value="Genomic_DNA"/>
</dbReference>
<gene>
    <name evidence="2" type="ORF">EJ08DRAFT_664565</name>
</gene>
<accession>A0A9P4NJ07</accession>
<protein>
    <recommendedName>
        <fullName evidence="4">C2H2-type domain-containing protein</fullName>
    </recommendedName>
</protein>
<sequence>MAPKEKLTPISELIRLHSSSNDYDPNAPTIYIKEIVEEGEDRVPNIHYEKVRCQPLFTTAALEKVEGVFHCPFKAYRVHGKSNKPWSQACLTTQCQYIGKSNCDMVRHQQGVHTDYKPFRCKHCKGRHTQAAHVKTCEKTQKGLKWPCDCGKKLGTQATLSRHQKKCSMSTKKPTERNQQPSAAAVKKIPASKSKTIGKKMKRSQQSLAASVQGSPTPVPAQLPLPAFSTLSPFQLPTPLPSPTRPLEDDFEQAERKDSPFSQNNIDPALYNHESGSDKSTPSSSFETDPLQGSNFTANHGNSNSYTFADPALFNNSNGFDYSQINLFDNTSSLYADNNTLKAPFAQLNFGQLEPAVNAELQFDNDSSYGTEAESHQQDSDIYSPLHAAPNSAWDYNDFENVEAFPWPPLSYPTFPTD</sequence>
<evidence type="ECO:0000313" key="2">
    <source>
        <dbReference type="EMBL" id="KAF2423090.1"/>
    </source>
</evidence>
<keyword evidence="3" id="KW-1185">Reference proteome</keyword>
<dbReference type="AlphaFoldDB" id="A0A9P4NJ07"/>
<feature type="compositionally biased region" description="Polar residues" evidence="1">
    <location>
        <begin position="278"/>
        <end position="298"/>
    </location>
</feature>
<organism evidence="2 3">
    <name type="scientific">Tothia fuscella</name>
    <dbReference type="NCBI Taxonomy" id="1048955"/>
    <lineage>
        <taxon>Eukaryota</taxon>
        <taxon>Fungi</taxon>
        <taxon>Dikarya</taxon>
        <taxon>Ascomycota</taxon>
        <taxon>Pezizomycotina</taxon>
        <taxon>Dothideomycetes</taxon>
        <taxon>Pleosporomycetidae</taxon>
        <taxon>Venturiales</taxon>
        <taxon>Cylindrosympodiaceae</taxon>
        <taxon>Tothia</taxon>
    </lineage>
</organism>